<dbReference type="AlphaFoldDB" id="A0A383E8B8"/>
<organism evidence="1">
    <name type="scientific">marine metagenome</name>
    <dbReference type="NCBI Taxonomy" id="408172"/>
    <lineage>
        <taxon>unclassified sequences</taxon>
        <taxon>metagenomes</taxon>
        <taxon>ecological metagenomes</taxon>
    </lineage>
</organism>
<dbReference type="EMBL" id="UINC01223775">
    <property type="protein sequence ID" value="SVE53107.1"/>
    <property type="molecule type" value="Genomic_DNA"/>
</dbReference>
<accession>A0A383E8B8</accession>
<reference evidence="1" key="1">
    <citation type="submission" date="2018-05" db="EMBL/GenBank/DDBJ databases">
        <authorList>
            <person name="Lanie J.A."/>
            <person name="Ng W.-L."/>
            <person name="Kazmierczak K.M."/>
            <person name="Andrzejewski T.M."/>
            <person name="Davidsen T.M."/>
            <person name="Wayne K.J."/>
            <person name="Tettelin H."/>
            <person name="Glass J.I."/>
            <person name="Rusch D."/>
            <person name="Podicherti R."/>
            <person name="Tsui H.-C.T."/>
            <person name="Winkler M.E."/>
        </authorList>
    </citation>
    <scope>NUCLEOTIDE SEQUENCE</scope>
</reference>
<feature type="non-terminal residue" evidence="1">
    <location>
        <position position="1"/>
    </location>
</feature>
<proteinExistence type="predicted"/>
<name>A0A383E8B8_9ZZZZ</name>
<evidence type="ECO:0000313" key="1">
    <source>
        <dbReference type="EMBL" id="SVE53107.1"/>
    </source>
</evidence>
<sequence length="39" mass="4497">VVKLFKDIQFNGPWCQTTADQTLVPNKHTKPTPKPFKKD</sequence>
<protein>
    <submittedName>
        <fullName evidence="1">Uncharacterized protein</fullName>
    </submittedName>
</protein>
<gene>
    <name evidence="1" type="ORF">METZ01_LOCUS505961</name>
</gene>